<evidence type="ECO:0000259" key="1">
    <source>
        <dbReference type="Pfam" id="PF24181"/>
    </source>
</evidence>
<dbReference type="Proteomes" id="UP000277204">
    <property type="component" value="Unassembled WGS sequence"/>
</dbReference>
<dbReference type="Gene3D" id="1.25.10.10">
    <property type="entry name" value="Leucine-rich Repeat Variant"/>
    <property type="match status" value="1"/>
</dbReference>
<accession>A0A183LC32</accession>
<reference evidence="2 3" key="1">
    <citation type="submission" date="2018-11" db="EMBL/GenBank/DDBJ databases">
        <authorList>
            <consortium name="Pathogen Informatics"/>
        </authorList>
    </citation>
    <scope>NUCLEOTIDE SEQUENCE [LARGE SCALE GENOMIC DNA]</scope>
    <source>
        <strain evidence="2 3">Zambia</strain>
    </source>
</reference>
<evidence type="ECO:0000313" key="3">
    <source>
        <dbReference type="Proteomes" id="UP000277204"/>
    </source>
</evidence>
<dbReference type="PANTHER" id="PTHR18460:SF3">
    <property type="entry name" value="TELO2-INTERACTING PROTEIN 1 HOMOLOG"/>
    <property type="match status" value="1"/>
</dbReference>
<name>A0A183LC32_9TREM</name>
<dbReference type="Pfam" id="PF24181">
    <property type="entry name" value="TPR_TTI1_C"/>
    <property type="match status" value="1"/>
</dbReference>
<feature type="domain" description="TTI1 C-terminal TPR" evidence="1">
    <location>
        <begin position="386"/>
        <end position="622"/>
    </location>
</feature>
<dbReference type="InterPro" id="IPR016024">
    <property type="entry name" value="ARM-type_fold"/>
</dbReference>
<gene>
    <name evidence="2" type="ORF">SMRZ_LOCUS1357</name>
</gene>
<dbReference type="InterPro" id="IPR057567">
    <property type="entry name" value="TPR_TTI1_C"/>
</dbReference>
<dbReference type="GO" id="GO:0005737">
    <property type="term" value="C:cytoplasm"/>
    <property type="evidence" value="ECO:0007669"/>
    <property type="project" value="TreeGrafter"/>
</dbReference>
<dbReference type="PANTHER" id="PTHR18460">
    <property type="entry name" value="TEL2 INTERACTING PROTEIN 1 TTI1 FAMILY MEMBER"/>
    <property type="match status" value="1"/>
</dbReference>
<protein>
    <recommendedName>
        <fullName evidence="1">TTI1 C-terminal TPR domain-containing protein</fullName>
    </recommendedName>
</protein>
<dbReference type="AlphaFoldDB" id="A0A183LC32"/>
<dbReference type="InterPro" id="IPR049362">
    <property type="entry name" value="TTI1_rpt"/>
</dbReference>
<proteinExistence type="predicted"/>
<dbReference type="InterPro" id="IPR052587">
    <property type="entry name" value="TELO2-interacting_protein_1"/>
</dbReference>
<evidence type="ECO:0000313" key="2">
    <source>
        <dbReference type="EMBL" id="VDO51027.1"/>
    </source>
</evidence>
<dbReference type="SUPFAM" id="SSF48371">
    <property type="entry name" value="ARM repeat"/>
    <property type="match status" value="1"/>
</dbReference>
<organism evidence="2 3">
    <name type="scientific">Schistosoma margrebowiei</name>
    <dbReference type="NCBI Taxonomy" id="48269"/>
    <lineage>
        <taxon>Eukaryota</taxon>
        <taxon>Metazoa</taxon>
        <taxon>Spiralia</taxon>
        <taxon>Lophotrochozoa</taxon>
        <taxon>Platyhelminthes</taxon>
        <taxon>Trematoda</taxon>
        <taxon>Digenea</taxon>
        <taxon>Strigeidida</taxon>
        <taxon>Schistosomatoidea</taxon>
        <taxon>Schistosomatidae</taxon>
        <taxon>Schistosoma</taxon>
    </lineage>
</organism>
<sequence>MSLYFDRDILTLPTRPSKCVNTTSDIIITNGNNDMDYSTSLVHLSNDRIQANHLSNVSTYKSWPPINSNENPAISEINQLGDVKMKSITICLLLEMFCTVSQVSFACFFILTLNNSIMNSSVVKSSSLGDTGTNPIEDVELEIPFSNQYKTPTILPPTNCNKVKFTPFSTFYSPINSKDQLNTLTVNNDVEKVHTDQHFTECLRIGLLPTISFASRSDLIGQTARVCLDQVAKNCKYSSVSELITANANHLVSSITLDLHRVNLLTMTNSSNGNNAISLSSEVEQSLLSACNATNTLFEYCTINVLPVLKPMVTKMLSSLDVTYEYTTELFLTPFYQLMQTCRKWNELVTRNNKCSDRATDSSPVVESITNQQKTTNYSECSKSRLTDLYQKTISLVSETRSLHHIEPINQTNGVNYTDTLNQPEKIKMDPVNDDMDNDENHTFPDHLQIVEEVMLRCIHLMADGNPKLRMLSMNVLKEDLLLPIVHKIWTSLMKRFHDNHAIVVEKAFDLLTVLSKVAGNFIRQRASSEIIPPLVLFLTRGATVSASASKSYKYLTSYRVQKRLLKEIGPLCIQMGLLSQSLRPVINVLVMYLDNSQPEGLQQASMSSIEIIWTLDPGSTWALLINHLSDSDIQCIYSQRLVKPFEIIQVSTIFTLICMCVYHHPIDGHKDLNLKLQNISILLNKLHEISDEITK</sequence>
<dbReference type="InterPro" id="IPR011989">
    <property type="entry name" value="ARM-like"/>
</dbReference>
<dbReference type="Pfam" id="PF21547">
    <property type="entry name" value="TTI1"/>
    <property type="match status" value="1"/>
</dbReference>
<dbReference type="STRING" id="48269.A0A183LC32"/>
<dbReference type="EMBL" id="UZAI01000296">
    <property type="protein sequence ID" value="VDO51027.1"/>
    <property type="molecule type" value="Genomic_DNA"/>
</dbReference>
<keyword evidence="3" id="KW-1185">Reference proteome</keyword>